<dbReference type="WBParaSite" id="nRc.2.0.1.t44839-RA">
    <property type="protein sequence ID" value="nRc.2.0.1.t44839-RA"/>
    <property type="gene ID" value="nRc.2.0.1.g44839"/>
</dbReference>
<evidence type="ECO:0000313" key="2">
    <source>
        <dbReference type="WBParaSite" id="nRc.2.0.1.t44839-RA"/>
    </source>
</evidence>
<name>A0A915L0Y2_ROMCU</name>
<protein>
    <submittedName>
        <fullName evidence="2">Chondroitin proteoglycan 4 domain-containing protein</fullName>
    </submittedName>
</protein>
<organism evidence="1 2">
    <name type="scientific">Romanomermis culicivorax</name>
    <name type="common">Nematode worm</name>
    <dbReference type="NCBI Taxonomy" id="13658"/>
    <lineage>
        <taxon>Eukaryota</taxon>
        <taxon>Metazoa</taxon>
        <taxon>Ecdysozoa</taxon>
        <taxon>Nematoda</taxon>
        <taxon>Enoplea</taxon>
        <taxon>Dorylaimia</taxon>
        <taxon>Mermithida</taxon>
        <taxon>Mermithoidea</taxon>
        <taxon>Mermithidae</taxon>
        <taxon>Romanomermis</taxon>
    </lineage>
</organism>
<sequence length="262" mass="29990">MYHETMRPLSISALLAYISIFIFCGELASAHQPPMFLLAVSREKFLNTTDPIDLCAVQCAESVQTVVETKKFSQRIFRPSIMQQNSTNFTAFFDGGKLTKICNDTSTVVQCVNQCPDRPWKGRMSVLFDPLTYICSGSDLLDHFDCFRNVYRENKHRCEAVEQCQDHREMMIVTGHSRMINTEETLTNVKEFMRHTCNFIECADDCLKSEIIAKCGQKANSQLLQFFHRTMTSIKLLTSLFISTITDSELKFEDTCHRLGAN</sequence>
<keyword evidence="1" id="KW-1185">Reference proteome</keyword>
<evidence type="ECO:0000313" key="1">
    <source>
        <dbReference type="Proteomes" id="UP000887565"/>
    </source>
</evidence>
<dbReference type="Proteomes" id="UP000887565">
    <property type="component" value="Unplaced"/>
</dbReference>
<accession>A0A915L0Y2</accession>
<dbReference type="AlphaFoldDB" id="A0A915L0Y2"/>
<proteinExistence type="predicted"/>
<reference evidence="2" key="1">
    <citation type="submission" date="2022-11" db="UniProtKB">
        <authorList>
            <consortium name="WormBaseParasite"/>
        </authorList>
    </citation>
    <scope>IDENTIFICATION</scope>
</reference>